<reference evidence="1 2" key="1">
    <citation type="journal article" date="2021" name="Hortic Res">
        <title>Chromosome-scale assembly of the Dendrobium chrysotoxum genome enhances the understanding of orchid evolution.</title>
        <authorList>
            <person name="Zhang Y."/>
            <person name="Zhang G.Q."/>
            <person name="Zhang D."/>
            <person name="Liu X.D."/>
            <person name="Xu X.Y."/>
            <person name="Sun W.H."/>
            <person name="Yu X."/>
            <person name="Zhu X."/>
            <person name="Wang Z.W."/>
            <person name="Zhao X."/>
            <person name="Zhong W.Y."/>
            <person name="Chen H."/>
            <person name="Yin W.L."/>
            <person name="Huang T."/>
            <person name="Niu S.C."/>
            <person name="Liu Z.J."/>
        </authorList>
    </citation>
    <scope>NUCLEOTIDE SEQUENCE [LARGE SCALE GENOMIC DNA]</scope>
    <source>
        <strain evidence="1">Lindl</strain>
    </source>
</reference>
<dbReference type="AlphaFoldDB" id="A0AAV7HCN0"/>
<proteinExistence type="predicted"/>
<evidence type="ECO:0000313" key="1">
    <source>
        <dbReference type="EMBL" id="KAH0465632.1"/>
    </source>
</evidence>
<dbReference type="EMBL" id="JAGFBR010000006">
    <property type="protein sequence ID" value="KAH0465632.1"/>
    <property type="molecule type" value="Genomic_DNA"/>
</dbReference>
<dbReference type="Proteomes" id="UP000775213">
    <property type="component" value="Unassembled WGS sequence"/>
</dbReference>
<gene>
    <name evidence="1" type="ORF">IEQ34_005735</name>
</gene>
<comment type="caution">
    <text evidence="1">The sequence shown here is derived from an EMBL/GenBank/DDBJ whole genome shotgun (WGS) entry which is preliminary data.</text>
</comment>
<evidence type="ECO:0000313" key="2">
    <source>
        <dbReference type="Proteomes" id="UP000775213"/>
    </source>
</evidence>
<accession>A0AAV7HCN0</accession>
<sequence>MSLFRFPDTDGADWKLEPRSFNRPHFFQMGNLNRIHVRLLHLLFGYDDTNCPILHGRSRLIHLHVLWLWESVKELTVASLKSMPTMDQFLLLPFLLIADLEDAAFHDLDLNILLFDAREFNLEDVSLRRLLPLEARVGEGRNLSHEIGARSVDSVVGEGGEAL</sequence>
<protein>
    <submittedName>
        <fullName evidence="1">Uncharacterized protein</fullName>
    </submittedName>
</protein>
<keyword evidence="2" id="KW-1185">Reference proteome</keyword>
<organism evidence="1 2">
    <name type="scientific">Dendrobium chrysotoxum</name>
    <name type="common">Orchid</name>
    <dbReference type="NCBI Taxonomy" id="161865"/>
    <lineage>
        <taxon>Eukaryota</taxon>
        <taxon>Viridiplantae</taxon>
        <taxon>Streptophyta</taxon>
        <taxon>Embryophyta</taxon>
        <taxon>Tracheophyta</taxon>
        <taxon>Spermatophyta</taxon>
        <taxon>Magnoliopsida</taxon>
        <taxon>Liliopsida</taxon>
        <taxon>Asparagales</taxon>
        <taxon>Orchidaceae</taxon>
        <taxon>Epidendroideae</taxon>
        <taxon>Malaxideae</taxon>
        <taxon>Dendrobiinae</taxon>
        <taxon>Dendrobium</taxon>
    </lineage>
</organism>
<name>A0AAV7HCN0_DENCH</name>